<reference evidence="2 3" key="1">
    <citation type="submission" date="2016-10" db="EMBL/GenBank/DDBJ databases">
        <title>Genome of airborne Acinetobacter sp. 5-2Ac02 in the hospital environment: Species near to Acinetobacter towneri.</title>
        <authorList>
            <person name="Barbosa B."/>
            <person name="Fernandez-Garcia L."/>
            <person name="Gato E."/>
            <person name="Leao R."/>
            <person name="Albano R."/>
            <person name="Fernandez B."/>
            <person name="Fernandez-Cuenca F."/>
            <person name="Marques E."/>
            <person name="Tomas M."/>
        </authorList>
    </citation>
    <scope>NUCLEOTIDE SEQUENCE [LARGE SCALE GENOMIC DNA]</scope>
    <source>
        <strain evidence="2 3">5-2Ac02</strain>
    </source>
</reference>
<protein>
    <submittedName>
        <fullName evidence="1">Sulfur carrier protein ThiS</fullName>
    </submittedName>
    <submittedName>
        <fullName evidence="2">Thiamine biosynthesis protein ThiS</fullName>
    </submittedName>
</protein>
<dbReference type="STRING" id="202956.BJN41_08700"/>
<organism evidence="2 3">
    <name type="scientific">Acinetobacter towneri</name>
    <dbReference type="NCBI Taxonomy" id="202956"/>
    <lineage>
        <taxon>Bacteria</taxon>
        <taxon>Pseudomonadati</taxon>
        <taxon>Pseudomonadota</taxon>
        <taxon>Gammaproteobacteria</taxon>
        <taxon>Moraxellales</taxon>
        <taxon>Moraxellaceae</taxon>
        <taxon>Acinetobacter</taxon>
    </lineage>
</organism>
<dbReference type="RefSeq" id="WP_070156019.1">
    <property type="nucleotide sequence ID" value="NZ_AP031566.1"/>
</dbReference>
<dbReference type="Proteomes" id="UP000186931">
    <property type="component" value="Unassembled WGS sequence"/>
</dbReference>
<dbReference type="EMBL" id="JACANG010000003">
    <property type="protein sequence ID" value="MDM1717985.1"/>
    <property type="molecule type" value="Genomic_DNA"/>
</dbReference>
<dbReference type="CDD" id="cd00565">
    <property type="entry name" value="Ubl_ThiS"/>
    <property type="match status" value="1"/>
</dbReference>
<evidence type="ECO:0000313" key="1">
    <source>
        <dbReference type="EMBL" id="MDM1717985.1"/>
    </source>
</evidence>
<dbReference type="InterPro" id="IPR003749">
    <property type="entry name" value="ThiS/MoaD-like"/>
</dbReference>
<dbReference type="EMBL" id="MKQS01000064">
    <property type="protein sequence ID" value="OFE42324.1"/>
    <property type="molecule type" value="Genomic_DNA"/>
</dbReference>
<comment type="caution">
    <text evidence="2">The sequence shown here is derived from an EMBL/GenBank/DDBJ whole genome shotgun (WGS) entry which is preliminary data.</text>
</comment>
<reference evidence="1" key="2">
    <citation type="submission" date="2020-06" db="EMBL/GenBank/DDBJ databases">
        <authorList>
            <person name="Dong N."/>
        </authorList>
    </citation>
    <scope>NUCLEOTIDE SEQUENCE</scope>
    <source>
        <strain evidence="1">DF49-4</strain>
    </source>
</reference>
<dbReference type="InterPro" id="IPR016155">
    <property type="entry name" value="Mopterin_synth/thiamin_S_b"/>
</dbReference>
<sequence>MQIYLNGEAQQTSHTTLLQLIQALDLEGKRFAVEQNEKIIAKSKLAETPICDQDRIEIIHAVGGG</sequence>
<dbReference type="eggNOG" id="COG2104">
    <property type="taxonomic scope" value="Bacteria"/>
</dbReference>
<dbReference type="PANTHER" id="PTHR34472">
    <property type="entry name" value="SULFUR CARRIER PROTEIN THIS"/>
    <property type="match status" value="1"/>
</dbReference>
<dbReference type="InterPro" id="IPR012675">
    <property type="entry name" value="Beta-grasp_dom_sf"/>
</dbReference>
<dbReference type="NCBIfam" id="TIGR01683">
    <property type="entry name" value="thiS"/>
    <property type="match status" value="1"/>
</dbReference>
<dbReference type="PANTHER" id="PTHR34472:SF1">
    <property type="entry name" value="SULFUR CARRIER PROTEIN THIS"/>
    <property type="match status" value="1"/>
</dbReference>
<dbReference type="SUPFAM" id="SSF54285">
    <property type="entry name" value="MoaD/ThiS"/>
    <property type="match status" value="1"/>
</dbReference>
<dbReference type="AlphaFoldDB" id="A0A1E8DYG6"/>
<dbReference type="Proteomes" id="UP001174419">
    <property type="component" value="Unassembled WGS sequence"/>
</dbReference>
<accession>A0A1E8DYG6</accession>
<dbReference type="Pfam" id="PF02597">
    <property type="entry name" value="ThiS"/>
    <property type="match status" value="1"/>
</dbReference>
<evidence type="ECO:0000313" key="3">
    <source>
        <dbReference type="Proteomes" id="UP000186931"/>
    </source>
</evidence>
<proteinExistence type="predicted"/>
<dbReference type="InterPro" id="IPR010035">
    <property type="entry name" value="Thi_S"/>
</dbReference>
<name>A0A1E8DYG6_9GAMM</name>
<dbReference type="Gene3D" id="3.10.20.30">
    <property type="match status" value="1"/>
</dbReference>
<gene>
    <name evidence="1" type="primary">thiS</name>
    <name evidence="2" type="ORF">BJN41_08700</name>
    <name evidence="1" type="ORF">HX110_02245</name>
</gene>
<evidence type="ECO:0000313" key="2">
    <source>
        <dbReference type="EMBL" id="OFE42324.1"/>
    </source>
</evidence>
<reference evidence="1" key="3">
    <citation type="journal article" date="2022" name="Sci. Total Environ.">
        <title>Prevalence, transmission, and molecular epidemiology of tet(X)-positive bacteria among humans, animals, and environmental niches in China: An epidemiological, and genomic-based study.</title>
        <authorList>
            <person name="Dong N."/>
            <person name="Zeng Y."/>
            <person name="Cai C."/>
            <person name="Sun C."/>
            <person name="Lu J."/>
            <person name="Liu C."/>
            <person name="Zhou H."/>
            <person name="Sun Q."/>
            <person name="Shu L."/>
            <person name="Wang H."/>
            <person name="Wang Y."/>
            <person name="Wang S."/>
            <person name="Wu C."/>
            <person name="Chan E.W."/>
            <person name="Chen G."/>
            <person name="Shen Z."/>
            <person name="Chen S."/>
            <person name="Zhang R."/>
        </authorList>
    </citation>
    <scope>NUCLEOTIDE SEQUENCE</scope>
    <source>
        <strain evidence="1">DF49-4</strain>
    </source>
</reference>